<accession>A0A9P9G8N5</accession>
<dbReference type="SMART" id="SM00256">
    <property type="entry name" value="FBOX"/>
    <property type="match status" value="1"/>
</dbReference>
<organism evidence="2 3">
    <name type="scientific">Fusarium redolens</name>
    <dbReference type="NCBI Taxonomy" id="48865"/>
    <lineage>
        <taxon>Eukaryota</taxon>
        <taxon>Fungi</taxon>
        <taxon>Dikarya</taxon>
        <taxon>Ascomycota</taxon>
        <taxon>Pezizomycotina</taxon>
        <taxon>Sordariomycetes</taxon>
        <taxon>Hypocreomycetidae</taxon>
        <taxon>Hypocreales</taxon>
        <taxon>Nectriaceae</taxon>
        <taxon>Fusarium</taxon>
        <taxon>Fusarium redolens species complex</taxon>
    </lineage>
</organism>
<dbReference type="EMBL" id="JAGMUX010000018">
    <property type="protein sequence ID" value="KAH7234017.1"/>
    <property type="molecule type" value="Genomic_DNA"/>
</dbReference>
<dbReference type="InterPro" id="IPR036047">
    <property type="entry name" value="F-box-like_dom_sf"/>
</dbReference>
<evidence type="ECO:0000313" key="2">
    <source>
        <dbReference type="EMBL" id="KAH7234017.1"/>
    </source>
</evidence>
<keyword evidence="3" id="KW-1185">Reference proteome</keyword>
<dbReference type="InterPro" id="IPR001810">
    <property type="entry name" value="F-box_dom"/>
</dbReference>
<reference evidence="2" key="1">
    <citation type="journal article" date="2021" name="Nat. Commun.">
        <title>Genetic determinants of endophytism in the Arabidopsis root mycobiome.</title>
        <authorList>
            <person name="Mesny F."/>
            <person name="Miyauchi S."/>
            <person name="Thiergart T."/>
            <person name="Pickel B."/>
            <person name="Atanasova L."/>
            <person name="Karlsson M."/>
            <person name="Huettel B."/>
            <person name="Barry K.W."/>
            <person name="Haridas S."/>
            <person name="Chen C."/>
            <person name="Bauer D."/>
            <person name="Andreopoulos W."/>
            <person name="Pangilinan J."/>
            <person name="LaButti K."/>
            <person name="Riley R."/>
            <person name="Lipzen A."/>
            <person name="Clum A."/>
            <person name="Drula E."/>
            <person name="Henrissat B."/>
            <person name="Kohler A."/>
            <person name="Grigoriev I.V."/>
            <person name="Martin F.M."/>
            <person name="Hacquard S."/>
        </authorList>
    </citation>
    <scope>NUCLEOTIDE SEQUENCE</scope>
    <source>
        <strain evidence="2">MPI-CAGE-AT-0023</strain>
    </source>
</reference>
<evidence type="ECO:0000259" key="1">
    <source>
        <dbReference type="PROSITE" id="PS50181"/>
    </source>
</evidence>
<feature type="domain" description="F-box" evidence="1">
    <location>
        <begin position="2"/>
        <end position="56"/>
    </location>
</feature>
<evidence type="ECO:0000313" key="3">
    <source>
        <dbReference type="Proteomes" id="UP000720189"/>
    </source>
</evidence>
<proteinExistence type="predicted"/>
<name>A0A9P9G8N5_FUSRE</name>
<dbReference type="SUPFAM" id="SSF81383">
    <property type="entry name" value="F-box domain"/>
    <property type="match status" value="1"/>
</dbReference>
<dbReference type="Pfam" id="PF12937">
    <property type="entry name" value="F-box-like"/>
    <property type="match status" value="1"/>
</dbReference>
<dbReference type="GeneID" id="70223925"/>
<protein>
    <recommendedName>
        <fullName evidence="1">F-box domain-containing protein</fullName>
    </recommendedName>
</protein>
<comment type="caution">
    <text evidence="2">The sequence shown here is derived from an EMBL/GenBank/DDBJ whole genome shotgun (WGS) entry which is preliminary data.</text>
</comment>
<dbReference type="AlphaFoldDB" id="A0A9P9G8N5"/>
<dbReference type="Proteomes" id="UP000720189">
    <property type="component" value="Unassembled WGS sequence"/>
</dbReference>
<dbReference type="OrthoDB" id="5062480at2759"/>
<sequence length="304" mass="34474">MAPSLISLPPEMISMIFSDLLLKDILRIRLTCRLLNSLAHPLFVRCFYLDTRYIMVERRALANLVTLSTVPRLTTSVQKHNIHSFALSPFEKLPNPQRSPPWAELGASSKLIQSIIPFILLTLAACQLQVGGLNISTRLLAQNARCISPSLLPPRLECPPVTNLCCFHLCIDERLSDRISLDESLHQIPALSDFTLETYSEISTNRLAGILRNVTIPLLRRFTLVMVGCREGELEDYLVRHAKTLRELDLARFVPNGDKHRRRIAQSIIENLQVLRLSLDNESWHSENGGDRHDSFNCHQGVWA</sequence>
<dbReference type="PROSITE" id="PS50181">
    <property type="entry name" value="FBOX"/>
    <property type="match status" value="1"/>
</dbReference>
<dbReference type="RefSeq" id="XP_046044362.1">
    <property type="nucleotide sequence ID" value="XM_046193971.1"/>
</dbReference>
<gene>
    <name evidence="2" type="ORF">BKA55DRAFT_580702</name>
</gene>